<dbReference type="Proteomes" id="UP000760668">
    <property type="component" value="Unassembled WGS sequence"/>
</dbReference>
<proteinExistence type="predicted"/>
<dbReference type="AlphaFoldDB" id="A0A921STF0"/>
<organism evidence="1 2">
    <name type="scientific">Pseudoflavonifractor capillosus</name>
    <dbReference type="NCBI Taxonomy" id="106588"/>
    <lineage>
        <taxon>Bacteria</taxon>
        <taxon>Bacillati</taxon>
        <taxon>Bacillota</taxon>
        <taxon>Clostridia</taxon>
        <taxon>Eubacteriales</taxon>
        <taxon>Oscillospiraceae</taxon>
        <taxon>Pseudoflavonifractor</taxon>
    </lineage>
</organism>
<comment type="caution">
    <text evidence="1">The sequence shown here is derived from an EMBL/GenBank/DDBJ whole genome shotgun (WGS) entry which is preliminary data.</text>
</comment>
<accession>A0A921STF0</accession>
<dbReference type="EMBL" id="DYUC01000106">
    <property type="protein sequence ID" value="HJG87473.1"/>
    <property type="molecule type" value="Genomic_DNA"/>
</dbReference>
<reference evidence="1" key="1">
    <citation type="journal article" date="2021" name="PeerJ">
        <title>Extensive microbial diversity within the chicken gut microbiome revealed by metagenomics and culture.</title>
        <authorList>
            <person name="Gilroy R."/>
            <person name="Ravi A."/>
            <person name="Getino M."/>
            <person name="Pursley I."/>
            <person name="Horton D.L."/>
            <person name="Alikhan N.F."/>
            <person name="Baker D."/>
            <person name="Gharbi K."/>
            <person name="Hall N."/>
            <person name="Watson M."/>
            <person name="Adriaenssens E.M."/>
            <person name="Foster-Nyarko E."/>
            <person name="Jarju S."/>
            <person name="Secka A."/>
            <person name="Antonio M."/>
            <person name="Oren A."/>
            <person name="Chaudhuri R.R."/>
            <person name="La Ragione R."/>
            <person name="Hildebrand F."/>
            <person name="Pallen M.J."/>
        </authorList>
    </citation>
    <scope>NUCLEOTIDE SEQUENCE</scope>
    <source>
        <strain evidence="1">CHK179-5677</strain>
    </source>
</reference>
<sequence length="82" mass="9424">MRRWTSLITAGERETLQAALLRGRVMALEWEVPSIRLRVRVSTQRAGPVWQVPMLIRLEQWEGSGVYSTQLFDSVEAMLDGH</sequence>
<name>A0A921STF0_9FIRM</name>
<gene>
    <name evidence="1" type="ORF">K8V01_10705</name>
</gene>
<dbReference type="RefSeq" id="WP_294756021.1">
    <property type="nucleotide sequence ID" value="NZ_DYUC01000106.1"/>
</dbReference>
<protein>
    <submittedName>
        <fullName evidence="1">Uncharacterized protein</fullName>
    </submittedName>
</protein>
<evidence type="ECO:0000313" key="1">
    <source>
        <dbReference type="EMBL" id="HJG87473.1"/>
    </source>
</evidence>
<evidence type="ECO:0000313" key="2">
    <source>
        <dbReference type="Proteomes" id="UP000760668"/>
    </source>
</evidence>
<reference evidence="1" key="2">
    <citation type="submission" date="2021-09" db="EMBL/GenBank/DDBJ databases">
        <authorList>
            <person name="Gilroy R."/>
        </authorList>
    </citation>
    <scope>NUCLEOTIDE SEQUENCE</scope>
    <source>
        <strain evidence="1">CHK179-5677</strain>
    </source>
</reference>